<evidence type="ECO:0000256" key="2">
    <source>
        <dbReference type="ARBA" id="ARBA00022603"/>
    </source>
</evidence>
<dbReference type="GO" id="GO:0009007">
    <property type="term" value="F:site-specific DNA-methyltransferase (adenine-specific) activity"/>
    <property type="evidence" value="ECO:0007669"/>
    <property type="project" value="UniProtKB-EC"/>
</dbReference>
<evidence type="ECO:0000259" key="8">
    <source>
        <dbReference type="Pfam" id="PF20466"/>
    </source>
</evidence>
<dbReference type="InterPro" id="IPR029063">
    <property type="entry name" value="SAM-dependent_MTases_sf"/>
</dbReference>
<dbReference type="PANTHER" id="PTHR33841:SF1">
    <property type="entry name" value="DNA METHYLTRANSFERASE A"/>
    <property type="match status" value="1"/>
</dbReference>
<dbReference type="GO" id="GO:0032259">
    <property type="term" value="P:methylation"/>
    <property type="evidence" value="ECO:0007669"/>
    <property type="project" value="UniProtKB-KW"/>
</dbReference>
<evidence type="ECO:0000259" key="7">
    <source>
        <dbReference type="Pfam" id="PF07669"/>
    </source>
</evidence>
<dbReference type="SUPFAM" id="SSF53335">
    <property type="entry name" value="S-adenosyl-L-methionine-dependent methyltransferases"/>
    <property type="match status" value="1"/>
</dbReference>
<dbReference type="Gene3D" id="3.40.50.150">
    <property type="entry name" value="Vaccinia Virus protein VP39"/>
    <property type="match status" value="1"/>
</dbReference>
<keyword evidence="2" id="KW-0489">Methyltransferase</keyword>
<geneLocation type="plasmid" evidence="9">
    <name>pMARC5</name>
</geneLocation>
<dbReference type="GO" id="GO:0006304">
    <property type="term" value="P:DNA modification"/>
    <property type="evidence" value="ECO:0007669"/>
    <property type="project" value="InterPro"/>
</dbReference>
<dbReference type="RefSeq" id="WP_015063332.1">
    <property type="nucleotide sequence ID" value="NC_019367.1"/>
</dbReference>
<keyword evidence="4" id="KW-0949">S-adenosyl-L-methionine</keyword>
<evidence type="ECO:0000256" key="1">
    <source>
        <dbReference type="ARBA" id="ARBA00011900"/>
    </source>
</evidence>
<accession>J7K707</accession>
<dbReference type="InterPro" id="IPR046820">
    <property type="entry name" value="MmeI_TRD"/>
</dbReference>
<feature type="region of interest" description="Disordered" evidence="6">
    <location>
        <begin position="531"/>
        <end position="555"/>
    </location>
</feature>
<dbReference type="PANTHER" id="PTHR33841">
    <property type="entry name" value="DNA METHYLTRANSFERASE YEEA-RELATED"/>
    <property type="match status" value="1"/>
</dbReference>
<evidence type="ECO:0000256" key="6">
    <source>
        <dbReference type="SAM" id="MobiDB-lite"/>
    </source>
</evidence>
<comment type="catalytic activity">
    <reaction evidence="5">
        <text>a 2'-deoxyadenosine in DNA + S-adenosyl-L-methionine = an N(6)-methyl-2'-deoxyadenosine in DNA + S-adenosyl-L-homocysteine + H(+)</text>
        <dbReference type="Rhea" id="RHEA:15197"/>
        <dbReference type="Rhea" id="RHEA-COMP:12418"/>
        <dbReference type="Rhea" id="RHEA-COMP:12419"/>
        <dbReference type="ChEBI" id="CHEBI:15378"/>
        <dbReference type="ChEBI" id="CHEBI:57856"/>
        <dbReference type="ChEBI" id="CHEBI:59789"/>
        <dbReference type="ChEBI" id="CHEBI:90615"/>
        <dbReference type="ChEBI" id="CHEBI:90616"/>
        <dbReference type="EC" id="2.1.1.72"/>
    </reaction>
</comment>
<evidence type="ECO:0000256" key="5">
    <source>
        <dbReference type="ARBA" id="ARBA00047942"/>
    </source>
</evidence>
<feature type="domain" description="MmeI-like target recognition" evidence="8">
    <location>
        <begin position="1183"/>
        <end position="1238"/>
    </location>
</feature>
<evidence type="ECO:0000313" key="9">
    <source>
        <dbReference type="EMBL" id="AFQ90331.1"/>
    </source>
</evidence>
<reference evidence="9" key="1">
    <citation type="submission" date="2012-03" db="EMBL/GenBank/DDBJ databases">
        <authorList>
            <person name="Maj A."/>
            <person name="Bartosik D."/>
            <person name="Brzuszkiewicz E."/>
            <person name="Daniel R."/>
        </authorList>
    </citation>
    <scope>NUCLEOTIDE SEQUENCE</scope>
    <source>
        <strain evidence="9">DSM 11574</strain>
        <plasmid evidence="9">pMARC5</plasmid>
    </source>
</reference>
<keyword evidence="3" id="KW-0808">Transferase</keyword>
<dbReference type="EC" id="2.1.1.72" evidence="1"/>
<dbReference type="REBASE" id="53609">
    <property type="entry name" value="Pma11574ORFAP"/>
</dbReference>
<feature type="domain" description="Type II methyltransferase M.TaqI-like" evidence="7">
    <location>
        <begin position="640"/>
        <end position="891"/>
    </location>
</feature>
<dbReference type="PRINTS" id="PR00507">
    <property type="entry name" value="N12N6MTFRASE"/>
</dbReference>
<sequence length="1387" mass="152369">MDGFANQGEGIDPIDEWLAYVQEGSDGLVLGGNVLKELGLTPTRQTAADDAAMAEALNLVGDNPAASELLTPPNPWLLFGNVLGWPVSRVAGAQGGPELPPGLTVAVPEQDDHLAPTWAVLNEDGEAQVLITIESSRSADQRNDGDGWAASPHHRLDRLIRETGVGIGILLAPGIIRLIYAPDGETSGWITWPLAAMTGPGGRPMLAGLKLALGRGRFFVGPKEHRLRQLLEASRKAQNDVSERLSGQVLGALHDLLRGLHDADPDRTRRLAEEAPRHLYEGLLTCLMRLVFVLYAEDRDLLPTSREPEAQQLWQSGYSVRTLFARLDDDAARYFDTMEDRRGGWGQLLAVFRLIHGGQDRWIKGRGGKLFDPDIFPFLEGREADEAAQVLPVSDACVHRVLQGLMTLRGPNRTDARERLSYRTLDVEQIGSVYETVMGFRAYAATEPMIAVVDEKGLPTFLGLDSLLKCKPVDRTKWLKDHAVTPTAGQIAALRNAGTVQDAVVAFAIGNSRGHRAGLIDLRGSPDSHILPAGAPYLQPTDERRRSGSHYTPRELTGPIVTHALEPAFTRIGEEATPDEVLRLKVCDPACGSGAFLVEACRQIGKRLQLAWEKHKVARPTFPADETEEIHARRLVAQRCLYGVDKNPMAVDLAKLSLWLATLASDHEFTFLDHAVKTGDSLVGLTEDQIERMSWLEGHRGLGMFGRFVSQRIEEARAVRRDIRTAGDDVTLALQEVRLRDAEKPLVHVRHVADAVVSTFFAADKARARKVALDAFYNDFENRSEEGGFALAARMSRDLRAGDVTPFHWSLEFPEVFEGTVPGFDAIVGNPPFAGKNTISAMGGPLYIPWLQLLHTEAHGNADLVAHFFRRAYGMLREGGTFGLIATNTIGQGDTRASALRPILRSQVPPEPGAGGERAYAVLLADPTRGGGTILRATKRLKWPGEAAVVVSVVHVRKALVSGRWSECAVLDGREVDRISAYLVEGGFDDSPAVLADNAEKAFQGSVLLGMGFTFDDAAAAKGEAESVAEMERLIAKDSCNAERIKPFLGGEEVNTSPTHAHDRYAIDFENLPLRRDPSLKSWNLNPGTEACEKRRRDWLRTGVVPADYPDPVAADWPDLLEIVERRVKPERATNNDQQRREVWWRYTRPAPGLKAATASLPQILMINCGATPHMSFTGGLPSNVFSHSLVVLAYSNLAPFAVLQSRVHEVWARGFSSTLEDRLRYTASDCFETFPFPADYEEHHSLEDIGRRYLDHRAGLMEMTDKGMTKTYNDFHDATLRASNGMIEMRDLHVEMDRAVLRSYGWHDLAATLAPVFLAKPPGDNGRGARPGQLEDDHTYQGRLFWPQAARDAVLARLLALNATRAAGLPDPTYGDTADTAEDAAE</sequence>
<dbReference type="InterPro" id="IPR002052">
    <property type="entry name" value="DNA_methylase_N6_adenine_CS"/>
</dbReference>
<name>J7K707_9RHOB</name>
<dbReference type="GO" id="GO:0003676">
    <property type="term" value="F:nucleic acid binding"/>
    <property type="evidence" value="ECO:0007669"/>
    <property type="project" value="InterPro"/>
</dbReference>
<dbReference type="PROSITE" id="PS00092">
    <property type="entry name" value="N6_MTASE"/>
    <property type="match status" value="1"/>
</dbReference>
<keyword evidence="9" id="KW-0614">Plasmid</keyword>
<protein>
    <recommendedName>
        <fullName evidence="1">site-specific DNA-methyltransferase (adenine-specific)</fullName>
        <ecNumber evidence="1">2.1.1.72</ecNumber>
    </recommendedName>
</protein>
<evidence type="ECO:0000256" key="3">
    <source>
        <dbReference type="ARBA" id="ARBA00022679"/>
    </source>
</evidence>
<dbReference type="Pfam" id="PF20466">
    <property type="entry name" value="MmeI_TRD"/>
    <property type="match status" value="1"/>
</dbReference>
<dbReference type="EMBL" id="JQ796371">
    <property type="protein sequence ID" value="AFQ90331.1"/>
    <property type="molecule type" value="Genomic_DNA"/>
</dbReference>
<dbReference type="InterPro" id="IPR011639">
    <property type="entry name" value="MethylTrfase_TaqI-like_dom"/>
</dbReference>
<dbReference type="InterPro" id="IPR050953">
    <property type="entry name" value="N4_N6_ade-DNA_methylase"/>
</dbReference>
<dbReference type="Pfam" id="PF07669">
    <property type="entry name" value="Eco57I"/>
    <property type="match status" value="1"/>
</dbReference>
<organism evidence="9">
    <name type="scientific">Paracoccus marcusii</name>
    <dbReference type="NCBI Taxonomy" id="59779"/>
    <lineage>
        <taxon>Bacteria</taxon>
        <taxon>Pseudomonadati</taxon>
        <taxon>Pseudomonadota</taxon>
        <taxon>Alphaproteobacteria</taxon>
        <taxon>Rhodobacterales</taxon>
        <taxon>Paracoccaceae</taxon>
        <taxon>Paracoccus</taxon>
    </lineage>
</organism>
<evidence type="ECO:0000256" key="4">
    <source>
        <dbReference type="ARBA" id="ARBA00022691"/>
    </source>
</evidence>
<proteinExistence type="predicted"/>